<name>A0A7D9IHG1_PARCT</name>
<dbReference type="EMBL" id="CACRXK020005199">
    <property type="protein sequence ID" value="CAB4005425.1"/>
    <property type="molecule type" value="Genomic_DNA"/>
</dbReference>
<dbReference type="Proteomes" id="UP001152795">
    <property type="component" value="Unassembled WGS sequence"/>
</dbReference>
<organism evidence="1 2">
    <name type="scientific">Paramuricea clavata</name>
    <name type="common">Red gorgonian</name>
    <name type="synonym">Violescent sea-whip</name>
    <dbReference type="NCBI Taxonomy" id="317549"/>
    <lineage>
        <taxon>Eukaryota</taxon>
        <taxon>Metazoa</taxon>
        <taxon>Cnidaria</taxon>
        <taxon>Anthozoa</taxon>
        <taxon>Octocorallia</taxon>
        <taxon>Malacalcyonacea</taxon>
        <taxon>Plexauridae</taxon>
        <taxon>Paramuricea</taxon>
    </lineage>
</organism>
<dbReference type="GO" id="GO:0030036">
    <property type="term" value="P:actin cytoskeleton organization"/>
    <property type="evidence" value="ECO:0007669"/>
    <property type="project" value="TreeGrafter"/>
</dbReference>
<dbReference type="GO" id="GO:0035023">
    <property type="term" value="P:regulation of Rho protein signal transduction"/>
    <property type="evidence" value="ECO:0007669"/>
    <property type="project" value="TreeGrafter"/>
</dbReference>
<dbReference type="SUPFAM" id="SSF47769">
    <property type="entry name" value="SAM/Pointed domain"/>
    <property type="match status" value="1"/>
</dbReference>
<protein>
    <submittedName>
        <fullName evidence="1">Uncharacterized protein</fullName>
    </submittedName>
</protein>
<evidence type="ECO:0000313" key="2">
    <source>
        <dbReference type="Proteomes" id="UP001152795"/>
    </source>
</evidence>
<reference evidence="1" key="1">
    <citation type="submission" date="2020-04" db="EMBL/GenBank/DDBJ databases">
        <authorList>
            <person name="Alioto T."/>
            <person name="Alioto T."/>
            <person name="Gomez Garrido J."/>
        </authorList>
    </citation>
    <scope>NUCLEOTIDE SEQUENCE</scope>
    <source>
        <strain evidence="1">A484AB</strain>
    </source>
</reference>
<dbReference type="AlphaFoldDB" id="A0A7D9IHG1"/>
<dbReference type="PANTHER" id="PTHR12659">
    <property type="entry name" value="RHO-TYPE GTPASE ACTIVATING PROTEIN"/>
    <property type="match status" value="1"/>
</dbReference>
<accession>A0A7D9IHG1</accession>
<evidence type="ECO:0000313" key="1">
    <source>
        <dbReference type="EMBL" id="CAB4005425.1"/>
    </source>
</evidence>
<keyword evidence="2" id="KW-1185">Reference proteome</keyword>
<dbReference type="InterPro" id="IPR013761">
    <property type="entry name" value="SAM/pointed_sf"/>
</dbReference>
<dbReference type="GO" id="GO:0005096">
    <property type="term" value="F:GTPase activator activity"/>
    <property type="evidence" value="ECO:0007669"/>
    <property type="project" value="TreeGrafter"/>
</dbReference>
<dbReference type="PANTHER" id="PTHR12659:SF7">
    <property type="entry name" value="CROSSVEINLESS C, ISOFORM C"/>
    <property type="match status" value="1"/>
</dbReference>
<dbReference type="Gene3D" id="1.10.287.2070">
    <property type="match status" value="1"/>
</dbReference>
<comment type="caution">
    <text evidence="1">The sequence shown here is derived from an EMBL/GenBank/DDBJ whole genome shotgun (WGS) entry which is preliminary data.</text>
</comment>
<sequence length="62" mass="7136">MVRFVNLRCLLGKNVMLRRILPGNMKKPSLSELEALEACYWLRATGFPQYAQMYEGSLILSN</sequence>
<gene>
    <name evidence="1" type="ORF">PACLA_8A013875</name>
</gene>
<dbReference type="OrthoDB" id="8055246at2759"/>
<proteinExistence type="predicted"/>